<dbReference type="GO" id="GO:0009380">
    <property type="term" value="C:excinuclease repair complex"/>
    <property type="evidence" value="ECO:0007669"/>
    <property type="project" value="InterPro"/>
</dbReference>
<dbReference type="Gene3D" id="3.30.420.340">
    <property type="entry name" value="UvrC, RNAse H endonuclease domain"/>
    <property type="match status" value="1"/>
</dbReference>
<dbReference type="SUPFAM" id="SSF82771">
    <property type="entry name" value="GIY-YIG endonuclease"/>
    <property type="match status" value="1"/>
</dbReference>
<evidence type="ECO:0000313" key="10">
    <source>
        <dbReference type="EMBL" id="PXF21575.1"/>
    </source>
</evidence>
<dbReference type="AlphaFoldDB" id="A0A2V3HRB9"/>
<dbReference type="Gene3D" id="1.10.150.20">
    <property type="entry name" value="5' to 3' exonuclease, C-terminal subdomain"/>
    <property type="match status" value="1"/>
</dbReference>
<dbReference type="InterPro" id="IPR036876">
    <property type="entry name" value="UVR_dom_sf"/>
</dbReference>
<dbReference type="GO" id="GO:0005737">
    <property type="term" value="C:cytoplasm"/>
    <property type="evidence" value="ECO:0007669"/>
    <property type="project" value="UniProtKB-SubCell"/>
</dbReference>
<dbReference type="InterPro" id="IPR004791">
    <property type="entry name" value="UvrC"/>
</dbReference>
<dbReference type="SUPFAM" id="SSF46600">
    <property type="entry name" value="C-terminal UvrC-binding domain of UvrB"/>
    <property type="match status" value="1"/>
</dbReference>
<accession>A0A2V3HRB9</accession>
<dbReference type="GO" id="GO:0006289">
    <property type="term" value="P:nucleotide-excision repair"/>
    <property type="evidence" value="ECO:0007669"/>
    <property type="project" value="UniProtKB-UniRule"/>
</dbReference>
<protein>
    <recommendedName>
        <fullName evidence="6">UvrABC system protein C</fullName>
        <shortName evidence="6">Protein UvrC</shortName>
    </recommendedName>
    <alternativeName>
        <fullName evidence="6">Excinuclease ABC subunit C</fullName>
    </alternativeName>
</protein>
<dbReference type="PANTHER" id="PTHR30562">
    <property type="entry name" value="UVRC/OXIDOREDUCTASE"/>
    <property type="match status" value="1"/>
</dbReference>
<dbReference type="FunFam" id="3.40.1440.10:FF:000001">
    <property type="entry name" value="UvrABC system protein C"/>
    <property type="match status" value="1"/>
</dbReference>
<comment type="subunit">
    <text evidence="6">Interacts with UvrB in an incision complex.</text>
</comment>
<dbReference type="Pfam" id="PF08459">
    <property type="entry name" value="UvrC_RNaseH_dom"/>
    <property type="match status" value="1"/>
</dbReference>
<dbReference type="GO" id="GO:0003677">
    <property type="term" value="F:DNA binding"/>
    <property type="evidence" value="ECO:0007669"/>
    <property type="project" value="UniProtKB-UniRule"/>
</dbReference>
<evidence type="ECO:0000313" key="11">
    <source>
        <dbReference type="Proteomes" id="UP000248161"/>
    </source>
</evidence>
<name>A0A2V3HRB9_9ARCH</name>
<dbReference type="Proteomes" id="UP000248161">
    <property type="component" value="Unassembled WGS sequence"/>
</dbReference>
<comment type="caution">
    <text evidence="10">The sequence shown here is derived from an EMBL/GenBank/DDBJ whole genome shotgun (WGS) entry which is preliminary data.</text>
</comment>
<evidence type="ECO:0000256" key="1">
    <source>
        <dbReference type="ARBA" id="ARBA00022490"/>
    </source>
</evidence>
<dbReference type="InterPro" id="IPR003583">
    <property type="entry name" value="Hlx-hairpin-Hlx_DNA-bd_motif"/>
</dbReference>
<comment type="similarity">
    <text evidence="6">Belongs to the UvrC family.</text>
</comment>
<dbReference type="PROSITE" id="PS50164">
    <property type="entry name" value="GIY_YIG"/>
    <property type="match status" value="1"/>
</dbReference>
<comment type="subcellular location">
    <subcellularLocation>
        <location evidence="6">Cytoplasm</location>
    </subcellularLocation>
</comment>
<dbReference type="Pfam" id="PF22920">
    <property type="entry name" value="UvrC_RNaseH"/>
    <property type="match status" value="1"/>
</dbReference>
<dbReference type="PROSITE" id="PS50165">
    <property type="entry name" value="UVRC"/>
    <property type="match status" value="1"/>
</dbReference>
<dbReference type="SMART" id="SM00465">
    <property type="entry name" value="GIYc"/>
    <property type="match status" value="1"/>
</dbReference>
<evidence type="ECO:0000256" key="5">
    <source>
        <dbReference type="ARBA" id="ARBA00023204"/>
    </source>
</evidence>
<dbReference type="CDD" id="cd10434">
    <property type="entry name" value="GIY-YIG_UvrC_Cho"/>
    <property type="match status" value="1"/>
</dbReference>
<dbReference type="InterPro" id="IPR001162">
    <property type="entry name" value="UvrC_RNase_H_dom"/>
</dbReference>
<dbReference type="PANTHER" id="PTHR30562:SF1">
    <property type="entry name" value="UVRABC SYSTEM PROTEIN C"/>
    <property type="match status" value="1"/>
</dbReference>
<dbReference type="Gene3D" id="3.40.1440.10">
    <property type="entry name" value="GIY-YIG endonuclease"/>
    <property type="match status" value="1"/>
</dbReference>
<dbReference type="HAMAP" id="MF_00203">
    <property type="entry name" value="UvrC"/>
    <property type="match status" value="1"/>
</dbReference>
<dbReference type="InterPro" id="IPR035901">
    <property type="entry name" value="GIY-YIG_endonuc_sf"/>
</dbReference>
<keyword evidence="5 6" id="KW-0234">DNA repair</keyword>
<dbReference type="InterPro" id="IPR050066">
    <property type="entry name" value="UvrABC_protein_C"/>
</dbReference>
<dbReference type="Pfam" id="PF01541">
    <property type="entry name" value="GIY-YIG"/>
    <property type="match status" value="1"/>
</dbReference>
<keyword evidence="4 6" id="KW-0267">Excision nuclease</keyword>
<dbReference type="SMART" id="SM00278">
    <property type="entry name" value="HhH1"/>
    <property type="match status" value="2"/>
</dbReference>
<dbReference type="NCBIfam" id="TIGR00194">
    <property type="entry name" value="uvrC"/>
    <property type="match status" value="1"/>
</dbReference>
<evidence type="ECO:0000259" key="8">
    <source>
        <dbReference type="PROSITE" id="PS50164"/>
    </source>
</evidence>
<dbReference type="InterPro" id="IPR010994">
    <property type="entry name" value="RuvA_2-like"/>
</dbReference>
<dbReference type="EMBL" id="PSPG01000007">
    <property type="protein sequence ID" value="PXF21575.1"/>
    <property type="molecule type" value="Genomic_DNA"/>
</dbReference>
<dbReference type="InterPro" id="IPR038476">
    <property type="entry name" value="UvrC_RNase_H_dom_sf"/>
</dbReference>
<evidence type="ECO:0000256" key="3">
    <source>
        <dbReference type="ARBA" id="ARBA00022769"/>
    </source>
</evidence>
<dbReference type="Pfam" id="PF02151">
    <property type="entry name" value="UVR"/>
    <property type="match status" value="1"/>
</dbReference>
<dbReference type="Pfam" id="PF14520">
    <property type="entry name" value="HHH_5"/>
    <property type="match status" value="1"/>
</dbReference>
<feature type="domain" description="UVR" evidence="7">
    <location>
        <begin position="191"/>
        <end position="226"/>
    </location>
</feature>
<dbReference type="InterPro" id="IPR000305">
    <property type="entry name" value="GIY-YIG_endonuc"/>
</dbReference>
<evidence type="ECO:0000259" key="7">
    <source>
        <dbReference type="PROSITE" id="PS50151"/>
    </source>
</evidence>
<dbReference type="GO" id="GO:0009381">
    <property type="term" value="F:excinuclease ABC activity"/>
    <property type="evidence" value="ECO:0007669"/>
    <property type="project" value="UniProtKB-UniRule"/>
</dbReference>
<comment type="function">
    <text evidence="6">The UvrABC repair system catalyzes the recognition and processing of DNA lesions. UvrC both incises the 5' and 3' sides of the lesion. The N-terminal half is responsible for the 3' incision and the C-terminal half is responsible for the 5' incision.</text>
</comment>
<gene>
    <name evidence="6" type="primary">uvrC</name>
    <name evidence="10" type="ORF">CXX69_03910</name>
</gene>
<dbReference type="GO" id="GO:0009432">
    <property type="term" value="P:SOS response"/>
    <property type="evidence" value="ECO:0007669"/>
    <property type="project" value="UniProtKB-UniRule"/>
</dbReference>
<evidence type="ECO:0000256" key="2">
    <source>
        <dbReference type="ARBA" id="ARBA00022763"/>
    </source>
</evidence>
<dbReference type="SUPFAM" id="SSF47781">
    <property type="entry name" value="RuvA domain 2-like"/>
    <property type="match status" value="1"/>
</dbReference>
<evidence type="ECO:0000259" key="9">
    <source>
        <dbReference type="PROSITE" id="PS50165"/>
    </source>
</evidence>
<dbReference type="InterPro" id="IPR001943">
    <property type="entry name" value="UVR_dom"/>
</dbReference>
<keyword evidence="1 6" id="KW-0963">Cytoplasm</keyword>
<organism evidence="10 11">
    <name type="scientific">Candidatus Thalassarchaeum betae</name>
    <dbReference type="NCBI Taxonomy" id="2599289"/>
    <lineage>
        <taxon>Archaea</taxon>
        <taxon>Methanobacteriati</taxon>
        <taxon>Thermoplasmatota</taxon>
        <taxon>Candidatus Poseidoniia</taxon>
        <taxon>Candidatus Poseidoniales</taxon>
        <taxon>Candidatus Thalassarchaeaceae</taxon>
        <taxon>Candidatus Thalassarchaeum</taxon>
    </lineage>
</organism>
<evidence type="ECO:0000256" key="4">
    <source>
        <dbReference type="ARBA" id="ARBA00022881"/>
    </source>
</evidence>
<sequence length="575" mass="64039">MAVDPTNLDLPSKPGVYLFRRADDRVTYVGKATDLRSRVRSYFAPNPDREMVPRLVGDSDRIDFIVTKNPSEALILERQLIREHKPRYNSMLKDDKSYPFIALTSHEHPRIIYTRHPPEDALRWGPFADAGAAKRVIQLLRRQFGIRDCPELLPQGCLAMHIGLCHAPCIDPSGYDTQVKAAVSVLDGNAGVLVEALQGEMDQASDGLDYEDAAKTRDLIGAVQRTVSQQVVHSRFYQDCDAIGFASRGDTGVVVVLNAKDGVVQGQLEYPLIHRGDIAESVACVLAEHYAGTRPPHIVLVPAPIGESMGDWLAERRGGAVEVRVPQRGELARLRRMADQNADIQVVRHQKGRSGSLEQAAADDGAGMLGLDSLDHIVCFDMAQLQGEERVGASVVLRKGRPAKKEYRTYRVKTDAPDDLRMMVEVVERWLKRQDGWPDMLLLDGGQTHLSAIQRMLDGHGLTGRFPVAALAKREETLHMEEREPLVLGRHGRVLVHARDEAHRFVNRYHRKRRGKGAMDDPLEEIEGLGAKKIQALLRHFGGRRGIDHASVRELREVPGIGKAMAERIHGHHNG</sequence>
<dbReference type="PROSITE" id="PS50151">
    <property type="entry name" value="UVR"/>
    <property type="match status" value="1"/>
</dbReference>
<keyword evidence="2 6" id="KW-0227">DNA damage</keyword>
<proteinExistence type="inferred from homology"/>
<reference evidence="10 11" key="1">
    <citation type="journal article" date="2015" name="Nat. Commun.">
        <title>Genomic and transcriptomic evidence for scavenging of diverse organic compounds by widespread deep-sea archaea.</title>
        <authorList>
            <person name="Li M."/>
            <person name="Baker B.J."/>
            <person name="Anantharaman K."/>
            <person name="Jain S."/>
            <person name="Breier J.A."/>
            <person name="Dick G.J."/>
        </authorList>
    </citation>
    <scope>NUCLEOTIDE SEQUENCE [LARGE SCALE GENOMIC DNA]</scope>
    <source>
        <strain evidence="10">Cayman_51_deep</strain>
    </source>
</reference>
<dbReference type="InterPro" id="IPR047296">
    <property type="entry name" value="GIY-YIG_UvrC_Cho"/>
</dbReference>
<keyword evidence="6" id="KW-0742">SOS response</keyword>
<evidence type="ECO:0000256" key="6">
    <source>
        <dbReference type="HAMAP-Rule" id="MF_00203"/>
    </source>
</evidence>
<feature type="domain" description="UvrC family homology region profile" evidence="9">
    <location>
        <begin position="313"/>
        <end position="457"/>
    </location>
</feature>
<keyword evidence="3 6" id="KW-0228">DNA excision</keyword>
<feature type="domain" description="GIY-YIG" evidence="8">
    <location>
        <begin position="12"/>
        <end position="90"/>
    </location>
</feature>